<reference evidence="1" key="1">
    <citation type="submission" date="2020-06" db="EMBL/GenBank/DDBJ databases">
        <title>Draft genome of Bugula neritina, a colonial animal packing powerful symbionts and potential medicines.</title>
        <authorList>
            <person name="Rayko M."/>
        </authorList>
    </citation>
    <scope>NUCLEOTIDE SEQUENCE [LARGE SCALE GENOMIC DNA]</scope>
    <source>
        <strain evidence="1">Kwan_BN1</strain>
    </source>
</reference>
<dbReference type="Proteomes" id="UP000593567">
    <property type="component" value="Unassembled WGS sequence"/>
</dbReference>
<dbReference type="AlphaFoldDB" id="A0A7J7IY03"/>
<protein>
    <submittedName>
        <fullName evidence="1">Uncharacterized protein</fullName>
    </submittedName>
</protein>
<comment type="caution">
    <text evidence="1">The sequence shown here is derived from an EMBL/GenBank/DDBJ whole genome shotgun (WGS) entry which is preliminary data.</text>
</comment>
<keyword evidence="2" id="KW-1185">Reference proteome</keyword>
<accession>A0A7J7IY03</accession>
<name>A0A7J7IY03_BUGNE</name>
<evidence type="ECO:0000313" key="1">
    <source>
        <dbReference type="EMBL" id="KAF6018088.1"/>
    </source>
</evidence>
<sequence length="70" mass="8489">MQQSFNRRSNVKQLYHIQLHRPENGRFDCQLTETAMIYGIIEHVYTTKLAYCQQTTLHFWILQNMLCLRN</sequence>
<organism evidence="1 2">
    <name type="scientific">Bugula neritina</name>
    <name type="common">Brown bryozoan</name>
    <name type="synonym">Sertularia neritina</name>
    <dbReference type="NCBI Taxonomy" id="10212"/>
    <lineage>
        <taxon>Eukaryota</taxon>
        <taxon>Metazoa</taxon>
        <taxon>Spiralia</taxon>
        <taxon>Lophotrochozoa</taxon>
        <taxon>Bryozoa</taxon>
        <taxon>Gymnolaemata</taxon>
        <taxon>Cheilostomatida</taxon>
        <taxon>Flustrina</taxon>
        <taxon>Buguloidea</taxon>
        <taxon>Bugulidae</taxon>
        <taxon>Bugula</taxon>
    </lineage>
</organism>
<evidence type="ECO:0000313" key="2">
    <source>
        <dbReference type="Proteomes" id="UP000593567"/>
    </source>
</evidence>
<proteinExistence type="predicted"/>
<dbReference type="EMBL" id="VXIV02003341">
    <property type="protein sequence ID" value="KAF6018088.1"/>
    <property type="molecule type" value="Genomic_DNA"/>
</dbReference>
<gene>
    <name evidence="1" type="ORF">EB796_023607</name>
</gene>